<reference evidence="1" key="2">
    <citation type="journal article" date="2015" name="Fish Shellfish Immunol.">
        <title>Early steps in the European eel (Anguilla anguilla)-Vibrio vulnificus interaction in the gills: Role of the RtxA13 toxin.</title>
        <authorList>
            <person name="Callol A."/>
            <person name="Pajuelo D."/>
            <person name="Ebbesson L."/>
            <person name="Teles M."/>
            <person name="MacKenzie S."/>
            <person name="Amaro C."/>
        </authorList>
    </citation>
    <scope>NUCLEOTIDE SEQUENCE</scope>
</reference>
<dbReference type="EMBL" id="GBXM01096212">
    <property type="protein sequence ID" value="JAH12365.1"/>
    <property type="molecule type" value="Transcribed_RNA"/>
</dbReference>
<proteinExistence type="predicted"/>
<evidence type="ECO:0000313" key="1">
    <source>
        <dbReference type="EMBL" id="JAH12365.1"/>
    </source>
</evidence>
<name>A0A0E9Q7R3_ANGAN</name>
<protein>
    <submittedName>
        <fullName evidence="1">Uncharacterized protein</fullName>
    </submittedName>
</protein>
<dbReference type="AlphaFoldDB" id="A0A0E9Q7R3"/>
<organism evidence="1">
    <name type="scientific">Anguilla anguilla</name>
    <name type="common">European freshwater eel</name>
    <name type="synonym">Muraena anguilla</name>
    <dbReference type="NCBI Taxonomy" id="7936"/>
    <lineage>
        <taxon>Eukaryota</taxon>
        <taxon>Metazoa</taxon>
        <taxon>Chordata</taxon>
        <taxon>Craniata</taxon>
        <taxon>Vertebrata</taxon>
        <taxon>Euteleostomi</taxon>
        <taxon>Actinopterygii</taxon>
        <taxon>Neopterygii</taxon>
        <taxon>Teleostei</taxon>
        <taxon>Anguilliformes</taxon>
        <taxon>Anguillidae</taxon>
        <taxon>Anguilla</taxon>
    </lineage>
</organism>
<accession>A0A0E9Q7R3</accession>
<reference evidence="1" key="1">
    <citation type="submission" date="2014-11" db="EMBL/GenBank/DDBJ databases">
        <authorList>
            <person name="Amaro Gonzalez C."/>
        </authorList>
    </citation>
    <scope>NUCLEOTIDE SEQUENCE</scope>
</reference>
<sequence length="40" mass="4417">MLSLSVNHYKSINGAKDQLKELHGICITSVAYDNICHNSV</sequence>